<keyword evidence="3" id="KW-1003">Cell membrane</keyword>
<proteinExistence type="inferred from homology"/>
<organism evidence="11">
    <name type="scientific">Halomonas campaniensis</name>
    <dbReference type="NCBI Taxonomy" id="213554"/>
    <lineage>
        <taxon>Bacteria</taxon>
        <taxon>Pseudomonadati</taxon>
        <taxon>Pseudomonadota</taxon>
        <taxon>Gammaproteobacteria</taxon>
        <taxon>Oceanospirillales</taxon>
        <taxon>Halomonadaceae</taxon>
        <taxon>Halomonas</taxon>
    </lineage>
</organism>
<evidence type="ECO:0000259" key="10">
    <source>
        <dbReference type="Pfam" id="PF04290"/>
    </source>
</evidence>
<dbReference type="PANTHER" id="PTHR35011">
    <property type="entry name" value="2,3-DIKETO-L-GULONATE TRAP TRANSPORTER SMALL PERMEASE PROTEIN YIAM"/>
    <property type="match status" value="1"/>
</dbReference>
<sequence length="167" mass="18943">MNAIAKAIDAINELLGRIIAPLIAIITLIVLYDIVSRFFFGRPSDWAFDVTKMLFGAHFMLMAAYGLRHHAHVEVDVIKRLLSRKKQAVLDLLGYLIFFVPFIWLLLTYGWRFFERSFSRGETTYGMVSIPVYPVKGVIVVAAVLILLQAIAIVLRAIMQLREETSA</sequence>
<evidence type="ECO:0000256" key="6">
    <source>
        <dbReference type="ARBA" id="ARBA00022989"/>
    </source>
</evidence>
<dbReference type="PANTHER" id="PTHR35011:SF4">
    <property type="entry name" value="SLL1102 PROTEIN"/>
    <property type="match status" value="1"/>
</dbReference>
<feature type="transmembrane region" description="Helical" evidence="9">
    <location>
        <begin position="18"/>
        <end position="40"/>
    </location>
</feature>
<comment type="similarity">
    <text evidence="8 9">Belongs to the TRAP transporter small permease family.</text>
</comment>
<dbReference type="EMBL" id="DOTR01000102">
    <property type="protein sequence ID" value="HCA04045.1"/>
    <property type="molecule type" value="Genomic_DNA"/>
</dbReference>
<evidence type="ECO:0000256" key="2">
    <source>
        <dbReference type="ARBA" id="ARBA00022448"/>
    </source>
</evidence>
<evidence type="ECO:0000313" key="11">
    <source>
        <dbReference type="EMBL" id="HCA04045.1"/>
    </source>
</evidence>
<comment type="caution">
    <text evidence="11">The sequence shown here is derived from an EMBL/GenBank/DDBJ whole genome shotgun (WGS) entry which is preliminary data.</text>
</comment>
<feature type="domain" description="Tripartite ATP-independent periplasmic transporters DctQ component" evidence="10">
    <location>
        <begin position="26"/>
        <end position="158"/>
    </location>
</feature>
<dbReference type="InterPro" id="IPR055348">
    <property type="entry name" value="DctQ"/>
</dbReference>
<dbReference type="OrthoDB" id="9795655at2"/>
<dbReference type="KEGG" id="hcs:FF32_02825"/>
<feature type="transmembrane region" description="Helical" evidence="9">
    <location>
        <begin position="131"/>
        <end position="155"/>
    </location>
</feature>
<protein>
    <recommendedName>
        <fullName evidence="9">TRAP transporter small permease protein</fullName>
    </recommendedName>
</protein>
<dbReference type="RefSeq" id="WP_038478240.1">
    <property type="nucleotide sequence ID" value="NZ_JAWXXT010000001.1"/>
</dbReference>
<reference evidence="11" key="1">
    <citation type="journal article" date="2018" name="Nat. Biotechnol.">
        <title>A standardized bacterial taxonomy based on genome phylogeny substantially revises the tree of life.</title>
        <authorList>
            <person name="Parks D.H."/>
            <person name="Chuvochina M."/>
            <person name="Waite D.W."/>
            <person name="Rinke C."/>
            <person name="Skarshewski A."/>
            <person name="Chaumeil P.A."/>
            <person name="Hugenholtz P."/>
        </authorList>
    </citation>
    <scope>NUCLEOTIDE SEQUENCE [LARGE SCALE GENOMIC DNA]</scope>
    <source>
        <strain evidence="11">UBA11284</strain>
    </source>
</reference>
<evidence type="ECO:0000256" key="9">
    <source>
        <dbReference type="RuleBase" id="RU369079"/>
    </source>
</evidence>
<evidence type="ECO:0000256" key="1">
    <source>
        <dbReference type="ARBA" id="ARBA00004429"/>
    </source>
</evidence>
<dbReference type="GO" id="GO:0022857">
    <property type="term" value="F:transmembrane transporter activity"/>
    <property type="evidence" value="ECO:0007669"/>
    <property type="project" value="UniProtKB-UniRule"/>
</dbReference>
<evidence type="ECO:0000256" key="4">
    <source>
        <dbReference type="ARBA" id="ARBA00022519"/>
    </source>
</evidence>
<evidence type="ECO:0000256" key="5">
    <source>
        <dbReference type="ARBA" id="ARBA00022692"/>
    </source>
</evidence>
<gene>
    <name evidence="11" type="ORF">DEO68_18200</name>
</gene>
<feature type="transmembrane region" description="Helical" evidence="9">
    <location>
        <begin position="88"/>
        <end position="111"/>
    </location>
</feature>
<dbReference type="AlphaFoldDB" id="A0A060B4J5"/>
<keyword evidence="7 9" id="KW-0472">Membrane</keyword>
<keyword evidence="2 9" id="KW-0813">Transport</keyword>
<dbReference type="GO" id="GO:0005886">
    <property type="term" value="C:plasma membrane"/>
    <property type="evidence" value="ECO:0007669"/>
    <property type="project" value="UniProtKB-SubCell"/>
</dbReference>
<keyword evidence="4 9" id="KW-0997">Cell inner membrane</keyword>
<keyword evidence="5 9" id="KW-0812">Transmembrane</keyword>
<evidence type="ECO:0000256" key="3">
    <source>
        <dbReference type="ARBA" id="ARBA00022475"/>
    </source>
</evidence>
<evidence type="ECO:0000256" key="8">
    <source>
        <dbReference type="ARBA" id="ARBA00038436"/>
    </source>
</evidence>
<feature type="transmembrane region" description="Helical" evidence="9">
    <location>
        <begin position="46"/>
        <end position="67"/>
    </location>
</feature>
<name>A0A060B4J5_9GAMM</name>
<comment type="subcellular location">
    <subcellularLocation>
        <location evidence="1 9">Cell inner membrane</location>
        <topology evidence="1 9">Multi-pass membrane protein</topology>
    </subcellularLocation>
</comment>
<accession>A0A060B4J5</accession>
<dbReference type="Pfam" id="PF04290">
    <property type="entry name" value="DctQ"/>
    <property type="match status" value="1"/>
</dbReference>
<keyword evidence="6 9" id="KW-1133">Transmembrane helix</keyword>
<comment type="function">
    <text evidence="9">Part of the tripartite ATP-independent periplasmic (TRAP) transport system.</text>
</comment>
<evidence type="ECO:0000256" key="7">
    <source>
        <dbReference type="ARBA" id="ARBA00023136"/>
    </source>
</evidence>
<comment type="subunit">
    <text evidence="9">The complex comprises the extracytoplasmic solute receptor protein and the two transmembrane proteins.</text>
</comment>
<dbReference type="InterPro" id="IPR007387">
    <property type="entry name" value="TRAP_DctQ"/>
</dbReference>
<dbReference type="HOGENOM" id="CLU_086356_2_1_6"/>